<sequence length="58" mass="6566">MLSHCYSPSTSKLNFSSIHAAGAPDKNCSYFHYNRKRLQSEGVIPINFSTNFVPYLLL</sequence>
<protein>
    <submittedName>
        <fullName evidence="1">Uncharacterized protein</fullName>
    </submittedName>
</protein>
<keyword evidence="2" id="KW-1185">Reference proteome</keyword>
<name>A0ABR5AZ60_BACBA</name>
<organism evidence="1 2">
    <name type="scientific">Bacillus badius</name>
    <dbReference type="NCBI Taxonomy" id="1455"/>
    <lineage>
        <taxon>Bacteria</taxon>
        <taxon>Bacillati</taxon>
        <taxon>Bacillota</taxon>
        <taxon>Bacilli</taxon>
        <taxon>Bacillales</taxon>
        <taxon>Bacillaceae</taxon>
        <taxon>Pseudobacillus</taxon>
    </lineage>
</organism>
<evidence type="ECO:0000313" key="1">
    <source>
        <dbReference type="EMBL" id="KIL80007.1"/>
    </source>
</evidence>
<accession>A0ABR5AZ60</accession>
<dbReference type="EMBL" id="JXLP01000002">
    <property type="protein sequence ID" value="KIL80007.1"/>
    <property type="molecule type" value="Genomic_DNA"/>
</dbReference>
<gene>
    <name evidence="1" type="ORF">SD77_2461</name>
</gene>
<reference evidence="1 2" key="1">
    <citation type="submission" date="2015-01" db="EMBL/GenBank/DDBJ databases">
        <title>Genome Assembly of Bacillus badius MTCC 1458.</title>
        <authorList>
            <person name="Verma A."/>
            <person name="Khatri I."/>
            <person name="Mual P."/>
            <person name="Subramanian S."/>
            <person name="Krishnamurthi S."/>
        </authorList>
    </citation>
    <scope>NUCLEOTIDE SEQUENCE [LARGE SCALE GENOMIC DNA]</scope>
    <source>
        <strain evidence="1 2">MTCC 1458</strain>
    </source>
</reference>
<evidence type="ECO:0000313" key="2">
    <source>
        <dbReference type="Proteomes" id="UP000031982"/>
    </source>
</evidence>
<comment type="caution">
    <text evidence="1">The sequence shown here is derived from an EMBL/GenBank/DDBJ whole genome shotgun (WGS) entry which is preliminary data.</text>
</comment>
<proteinExistence type="predicted"/>
<dbReference type="Proteomes" id="UP000031982">
    <property type="component" value="Unassembled WGS sequence"/>
</dbReference>